<dbReference type="EMBL" id="JACRSR010000001">
    <property type="protein sequence ID" value="MBC8530667.1"/>
    <property type="molecule type" value="Genomic_DNA"/>
</dbReference>
<protein>
    <submittedName>
        <fullName evidence="1">Uncharacterized protein</fullName>
    </submittedName>
</protein>
<dbReference type="RefSeq" id="WP_249314640.1">
    <property type="nucleotide sequence ID" value="NZ_JACRSR010000001.1"/>
</dbReference>
<comment type="caution">
    <text evidence="1">The sequence shown here is derived from an EMBL/GenBank/DDBJ whole genome shotgun (WGS) entry which is preliminary data.</text>
</comment>
<proteinExistence type="predicted"/>
<name>A0A926D3H2_9FIRM</name>
<gene>
    <name evidence="1" type="ORF">H8696_02235</name>
</gene>
<keyword evidence="2" id="KW-1185">Reference proteome</keyword>
<organism evidence="1 2">
    <name type="scientific">Gehongia tenuis</name>
    <dbReference type="NCBI Taxonomy" id="2763655"/>
    <lineage>
        <taxon>Bacteria</taxon>
        <taxon>Bacillati</taxon>
        <taxon>Bacillota</taxon>
        <taxon>Clostridia</taxon>
        <taxon>Christensenellales</taxon>
        <taxon>Christensenellaceae</taxon>
        <taxon>Gehongia</taxon>
    </lineage>
</organism>
<sequence>MDHNHYMDDPNLRDYYAKLPGHIQSRLLRANLEISTLGELMLWAEHFKMDEPKDRKP</sequence>
<evidence type="ECO:0000313" key="1">
    <source>
        <dbReference type="EMBL" id="MBC8530667.1"/>
    </source>
</evidence>
<dbReference type="Proteomes" id="UP000623172">
    <property type="component" value="Unassembled WGS sequence"/>
</dbReference>
<reference evidence="1" key="1">
    <citation type="submission" date="2020-08" db="EMBL/GenBank/DDBJ databases">
        <title>Genome public.</title>
        <authorList>
            <person name="Liu C."/>
            <person name="Sun Q."/>
        </authorList>
    </citation>
    <scope>NUCLEOTIDE SEQUENCE</scope>
    <source>
        <strain evidence="1">NSJ-53</strain>
    </source>
</reference>
<dbReference type="AlphaFoldDB" id="A0A926D3H2"/>
<evidence type="ECO:0000313" key="2">
    <source>
        <dbReference type="Proteomes" id="UP000623172"/>
    </source>
</evidence>
<accession>A0A926D3H2</accession>